<dbReference type="RefSeq" id="NP_001367931.1">
    <property type="nucleotide sequence ID" value="NM_001379796.1"/>
</dbReference>
<evidence type="ECO:0000313" key="3">
    <source>
        <dbReference type="Proteomes" id="UP000001940"/>
    </source>
</evidence>
<sequence length="43" mass="4560">MNFYNIFIFAVLSIAAVSGHRCRGRYSGGGRGRGGIVIGTAKE</sequence>
<proteinExistence type="predicted"/>
<dbReference type="PANTHER" id="PTHR39380">
    <property type="entry name" value="FIP (FUNGUS-INDUCED PROTEIN) RELATED-RELATED-RELATED"/>
    <property type="match status" value="1"/>
</dbReference>
<dbReference type="GeneID" id="3896738"/>
<keyword evidence="3" id="KW-1185">Reference proteome</keyword>
<dbReference type="InterPro" id="IPR024415">
    <property type="entry name" value="Fungus-induced"/>
</dbReference>
<protein>
    <submittedName>
        <fullName evidence="2">FIP (Fungus-Induced Protein) Related</fullName>
    </submittedName>
</protein>
<gene>
    <name evidence="2 4" type="primary">fipr-19</name>
    <name evidence="2" type="ORF">CELE_Y69F12A.3</name>
    <name evidence="4" type="ORF">Y69F12A.3</name>
</gene>
<dbReference type="EMBL" id="BX284603">
    <property type="protein sequence ID" value="CCD72351.1"/>
    <property type="molecule type" value="Genomic_DNA"/>
</dbReference>
<dbReference type="AlphaFoldDB" id="Q3V5L1"/>
<reference evidence="2 3" key="1">
    <citation type="journal article" date="1998" name="Science">
        <title>Genome sequence of the nematode C. elegans: a platform for investigating biology.</title>
        <authorList>
            <consortium name="The C. elegans sequencing consortium"/>
            <person name="Sulson J.E."/>
            <person name="Waterston R."/>
        </authorList>
    </citation>
    <scope>NUCLEOTIDE SEQUENCE [LARGE SCALE GENOMIC DNA]</scope>
    <source>
        <strain evidence="2 3">Bristol N2</strain>
    </source>
</reference>
<feature type="signal peptide" evidence="1">
    <location>
        <begin position="1"/>
        <end position="19"/>
    </location>
</feature>
<evidence type="ECO:0000313" key="2">
    <source>
        <dbReference type="EMBL" id="CCD72351.1"/>
    </source>
</evidence>
<dbReference type="PANTHER" id="PTHR39380:SF2">
    <property type="entry name" value="FIP (FUNGUS-INDUCED PROTEIN) RELATED-RELATED"/>
    <property type="match status" value="1"/>
</dbReference>
<evidence type="ECO:0000256" key="1">
    <source>
        <dbReference type="SAM" id="SignalP"/>
    </source>
</evidence>
<dbReference type="KEGG" id="cel:CELE_Y69F12A.3"/>
<organism evidence="2 3">
    <name type="scientific">Caenorhabditis elegans</name>
    <dbReference type="NCBI Taxonomy" id="6239"/>
    <lineage>
        <taxon>Eukaryota</taxon>
        <taxon>Metazoa</taxon>
        <taxon>Ecdysozoa</taxon>
        <taxon>Nematoda</taxon>
        <taxon>Chromadorea</taxon>
        <taxon>Rhabditida</taxon>
        <taxon>Rhabditina</taxon>
        <taxon>Rhabditomorpha</taxon>
        <taxon>Rhabditoidea</taxon>
        <taxon>Rhabditidae</taxon>
        <taxon>Peloderinae</taxon>
        <taxon>Caenorhabditis</taxon>
    </lineage>
</organism>
<dbReference type="HOGENOM" id="CLU_3242664_0_0_1"/>
<dbReference type="InParanoid" id="Q3V5L1"/>
<dbReference type="AGR" id="WB:WBGene00044451"/>
<dbReference type="InterPro" id="IPR052889">
    <property type="entry name" value="Celegans_Fungus-Induced_Rsp"/>
</dbReference>
<name>Q3V5L1_CAEEL</name>
<evidence type="ECO:0000313" key="4">
    <source>
        <dbReference type="WormBase" id="Y69F12A.3"/>
    </source>
</evidence>
<dbReference type="eggNOG" id="ENOG502TIVP">
    <property type="taxonomic scope" value="Eukaryota"/>
</dbReference>
<accession>Q3V5L1</accession>
<keyword evidence="1" id="KW-0732">Signal</keyword>
<dbReference type="Proteomes" id="UP000001940">
    <property type="component" value="Chromosome III"/>
</dbReference>
<dbReference type="FunCoup" id="Q3V5L1">
    <property type="interactions" value="308"/>
</dbReference>
<dbReference type="PaxDb" id="6239-Y69F12A.3"/>
<dbReference type="Bgee" id="WBGene00044451">
    <property type="expression patterns" value="Expressed in larva"/>
</dbReference>
<feature type="chain" id="PRO_5004230500" evidence="1">
    <location>
        <begin position="20"/>
        <end position="43"/>
    </location>
</feature>
<dbReference type="UCSC" id="Y69F12A.3">
    <property type="organism name" value="c. elegans"/>
</dbReference>
<dbReference type="Pfam" id="PF10917">
    <property type="entry name" value="Fungus-induced"/>
    <property type="match status" value="1"/>
</dbReference>
<dbReference type="WormBase" id="Y69F12A.3">
    <property type="protein sequence ID" value="CE22816"/>
    <property type="gene ID" value="WBGene00044451"/>
    <property type="gene designation" value="fipr-19"/>
</dbReference>
<dbReference type="CTD" id="3896738"/>